<feature type="repeat" description="RCC1" evidence="1">
    <location>
        <begin position="386"/>
        <end position="442"/>
    </location>
</feature>
<proteinExistence type="predicted"/>
<dbReference type="InterPro" id="IPR009091">
    <property type="entry name" value="RCC1/BLIP-II"/>
</dbReference>
<comment type="caution">
    <text evidence="3">The sequence shown here is derived from an EMBL/GenBank/DDBJ whole genome shotgun (WGS) entry which is preliminary data.</text>
</comment>
<feature type="compositionally biased region" description="Basic and acidic residues" evidence="2">
    <location>
        <begin position="83"/>
        <end position="96"/>
    </location>
</feature>
<dbReference type="Proteomes" id="UP001054902">
    <property type="component" value="Unassembled WGS sequence"/>
</dbReference>
<feature type="region of interest" description="Disordered" evidence="2">
    <location>
        <begin position="81"/>
        <end position="103"/>
    </location>
</feature>
<dbReference type="PANTHER" id="PTHR46207:SF1">
    <property type="entry name" value="PROTEIN RCC2"/>
    <property type="match status" value="1"/>
</dbReference>
<dbReference type="PRINTS" id="PR00633">
    <property type="entry name" value="RCCNDNSATION"/>
</dbReference>
<reference evidence="3 4" key="1">
    <citation type="journal article" date="2021" name="Sci. Rep.">
        <title>The genome of the diatom Chaetoceros tenuissimus carries an ancient integrated fragment of an extant virus.</title>
        <authorList>
            <person name="Hongo Y."/>
            <person name="Kimura K."/>
            <person name="Takaki Y."/>
            <person name="Yoshida Y."/>
            <person name="Baba S."/>
            <person name="Kobayashi G."/>
            <person name="Nagasaki K."/>
            <person name="Hano T."/>
            <person name="Tomaru Y."/>
        </authorList>
    </citation>
    <scope>NUCLEOTIDE SEQUENCE [LARGE SCALE GENOMIC DNA]</scope>
    <source>
        <strain evidence="3 4">NIES-3715</strain>
    </source>
</reference>
<feature type="compositionally biased region" description="Low complexity" evidence="2">
    <location>
        <begin position="45"/>
        <end position="67"/>
    </location>
</feature>
<feature type="region of interest" description="Disordered" evidence="2">
    <location>
        <begin position="39"/>
        <end position="67"/>
    </location>
</feature>
<dbReference type="SUPFAM" id="SSF50985">
    <property type="entry name" value="RCC1/BLIP-II"/>
    <property type="match status" value="1"/>
</dbReference>
<dbReference type="InterPro" id="IPR028641">
    <property type="entry name" value="RCC2"/>
</dbReference>
<dbReference type="Pfam" id="PF00415">
    <property type="entry name" value="RCC1"/>
    <property type="match status" value="3"/>
</dbReference>
<evidence type="ECO:0000313" key="4">
    <source>
        <dbReference type="Proteomes" id="UP001054902"/>
    </source>
</evidence>
<gene>
    <name evidence="3" type="ORF">CTEN210_15634</name>
</gene>
<feature type="repeat" description="RCC1" evidence="1">
    <location>
        <begin position="291"/>
        <end position="375"/>
    </location>
</feature>
<organism evidence="3 4">
    <name type="scientific">Chaetoceros tenuissimus</name>
    <dbReference type="NCBI Taxonomy" id="426638"/>
    <lineage>
        <taxon>Eukaryota</taxon>
        <taxon>Sar</taxon>
        <taxon>Stramenopiles</taxon>
        <taxon>Ochrophyta</taxon>
        <taxon>Bacillariophyta</taxon>
        <taxon>Coscinodiscophyceae</taxon>
        <taxon>Chaetocerotophycidae</taxon>
        <taxon>Chaetocerotales</taxon>
        <taxon>Chaetocerotaceae</taxon>
        <taxon>Chaetoceros</taxon>
    </lineage>
</organism>
<evidence type="ECO:0000256" key="2">
    <source>
        <dbReference type="SAM" id="MobiDB-lite"/>
    </source>
</evidence>
<accession>A0AAD3D7I1</accession>
<feature type="repeat" description="RCC1" evidence="1">
    <location>
        <begin position="185"/>
        <end position="235"/>
    </location>
</feature>
<evidence type="ECO:0000313" key="3">
    <source>
        <dbReference type="EMBL" id="GFH59158.1"/>
    </source>
</evidence>
<dbReference type="GO" id="GO:0016020">
    <property type="term" value="C:membrane"/>
    <property type="evidence" value="ECO:0007669"/>
    <property type="project" value="TreeGrafter"/>
</dbReference>
<evidence type="ECO:0000256" key="1">
    <source>
        <dbReference type="PROSITE-ProRule" id="PRU00235"/>
    </source>
</evidence>
<dbReference type="Gene3D" id="2.130.10.30">
    <property type="entry name" value="Regulator of chromosome condensation 1/beta-lactamase-inhibitor protein II"/>
    <property type="match status" value="2"/>
</dbReference>
<keyword evidence="4" id="KW-1185">Reference proteome</keyword>
<name>A0AAD3D7I1_9STRA</name>
<feature type="repeat" description="RCC1" evidence="1">
    <location>
        <begin position="236"/>
        <end position="290"/>
    </location>
</feature>
<sequence length="483" mass="51528">MPPRKRRSRNNPDIVAPGGGTQADVDKLAKNLGMGSDDVTAILNSEGSGVPRRSRSSGTTEAAAPIASSAWADFMTDEGFANDSKESAKTEEEKPSKRAKTIVNENDPREYVLPITIKHVNPGILAQTGSLDSKMIGRTKRALKEDFDLQEPTMLGYESIFEKKKIKVIATSSSACHSIVIDTDGTAYTWGRNENGQCGFGYSSTCVPVPKKIEHASKFVAAAVGKSHSILVADDGICYAVGWNKYGQCGVNTSTEAINNWKKCVFAGATGVKIVQAACGENFSVLLDSDGFMYSAGLGEFGQLGNGETGEYFIAANKIGFGNSTKFERRSVFVHKPSTSIEEAKKPPSPMPDSDHIRIGSIACGKHHTIAVEAPLKDSSKSAGCQRVFTWGCGGYGVLGHGEQVDQYFPQLLNTFVGPLFASNSPVIAHAGTHCSLILTENGHVYYCGKHRSVGEATMRPALIDVLANNAHVITALDAGGRL</sequence>
<dbReference type="EMBL" id="BLLK01000062">
    <property type="protein sequence ID" value="GFH59158.1"/>
    <property type="molecule type" value="Genomic_DNA"/>
</dbReference>
<dbReference type="PANTHER" id="PTHR46207">
    <property type="entry name" value="PROTEIN RCC2"/>
    <property type="match status" value="1"/>
</dbReference>
<dbReference type="InterPro" id="IPR000408">
    <property type="entry name" value="Reg_chr_condens"/>
</dbReference>
<dbReference type="GO" id="GO:0031267">
    <property type="term" value="F:small GTPase binding"/>
    <property type="evidence" value="ECO:0007669"/>
    <property type="project" value="TreeGrafter"/>
</dbReference>
<feature type="region of interest" description="Disordered" evidence="2">
    <location>
        <begin position="1"/>
        <end position="25"/>
    </location>
</feature>
<dbReference type="AlphaFoldDB" id="A0AAD3D7I1"/>
<protein>
    <submittedName>
        <fullName evidence="3">Uncharacterized protein</fullName>
    </submittedName>
</protein>
<dbReference type="PROSITE" id="PS50012">
    <property type="entry name" value="RCC1_3"/>
    <property type="match status" value="4"/>
</dbReference>